<dbReference type="AlphaFoldDB" id="A0A5C8ZM33"/>
<organism evidence="3 4">
    <name type="scientific">Parahaliea maris</name>
    <dbReference type="NCBI Taxonomy" id="2716870"/>
    <lineage>
        <taxon>Bacteria</taxon>
        <taxon>Pseudomonadati</taxon>
        <taxon>Pseudomonadota</taxon>
        <taxon>Gammaproteobacteria</taxon>
        <taxon>Cellvibrionales</taxon>
        <taxon>Halieaceae</taxon>
        <taxon>Parahaliea</taxon>
    </lineage>
</organism>
<evidence type="ECO:0000259" key="2">
    <source>
        <dbReference type="PROSITE" id="PS51819"/>
    </source>
</evidence>
<dbReference type="InterPro" id="IPR037523">
    <property type="entry name" value="VOC_core"/>
</dbReference>
<feature type="domain" description="VOC" evidence="2">
    <location>
        <begin position="6"/>
        <end position="142"/>
    </location>
</feature>
<feature type="region of interest" description="Disordered" evidence="1">
    <location>
        <begin position="179"/>
        <end position="198"/>
    </location>
</feature>
<evidence type="ECO:0000313" key="3">
    <source>
        <dbReference type="EMBL" id="TXS89518.1"/>
    </source>
</evidence>
<sequence>MIRPNALHHIAISTGDMKKQIEYFSDVLGMELIALYWMHGVENAWHGFMRLGDAAVAFVFLPENVGQEIEIGHTHPGNGGGPSAPGTLQHLALNVDTQADLLAMRDRIRSRGVPVMGPIHHGLCTSIYFAGPENLVLEISTSDQAQHPLDLDGTWIDPDVVKLAGISAEELHAYQNPAEYESPAEPVAQPEYDPSKPHNLYPMERYLKMLATPDDVVTARSSIIDPPEK</sequence>
<gene>
    <name evidence="3" type="ORF">FV139_19710</name>
</gene>
<dbReference type="RefSeq" id="WP_148070210.1">
    <property type="nucleotide sequence ID" value="NZ_VRZA01000010.1"/>
</dbReference>
<dbReference type="Gene3D" id="3.10.180.10">
    <property type="entry name" value="2,3-Dihydroxybiphenyl 1,2-Dioxygenase, domain 1"/>
    <property type="match status" value="1"/>
</dbReference>
<dbReference type="Proteomes" id="UP000321039">
    <property type="component" value="Unassembled WGS sequence"/>
</dbReference>
<name>A0A5C8ZM33_9GAMM</name>
<dbReference type="SUPFAM" id="SSF54593">
    <property type="entry name" value="Glyoxalase/Bleomycin resistance protein/Dihydroxybiphenyl dioxygenase"/>
    <property type="match status" value="1"/>
</dbReference>
<accession>A0A5C8ZM33</accession>
<dbReference type="Pfam" id="PF00903">
    <property type="entry name" value="Glyoxalase"/>
    <property type="match status" value="1"/>
</dbReference>
<evidence type="ECO:0000256" key="1">
    <source>
        <dbReference type="SAM" id="MobiDB-lite"/>
    </source>
</evidence>
<dbReference type="InterPro" id="IPR029068">
    <property type="entry name" value="Glyas_Bleomycin-R_OHBP_Dase"/>
</dbReference>
<keyword evidence="4" id="KW-1185">Reference proteome</keyword>
<comment type="caution">
    <text evidence="3">The sequence shown here is derived from an EMBL/GenBank/DDBJ whole genome shotgun (WGS) entry which is preliminary data.</text>
</comment>
<reference evidence="3 4" key="1">
    <citation type="submission" date="2019-08" db="EMBL/GenBank/DDBJ databases">
        <title>Parahaliea maris sp. nov., isolated from the surface seawater.</title>
        <authorList>
            <person name="Liu Y."/>
        </authorList>
    </citation>
    <scope>NUCLEOTIDE SEQUENCE [LARGE SCALE GENOMIC DNA]</scope>
    <source>
        <strain evidence="3 4">HSLHS9</strain>
    </source>
</reference>
<evidence type="ECO:0000313" key="4">
    <source>
        <dbReference type="Proteomes" id="UP000321039"/>
    </source>
</evidence>
<dbReference type="EMBL" id="VRZA01000010">
    <property type="protein sequence ID" value="TXS89518.1"/>
    <property type="molecule type" value="Genomic_DNA"/>
</dbReference>
<dbReference type="PROSITE" id="PS51819">
    <property type="entry name" value="VOC"/>
    <property type="match status" value="1"/>
</dbReference>
<dbReference type="InterPro" id="IPR004360">
    <property type="entry name" value="Glyas_Fos-R_dOase_dom"/>
</dbReference>
<protein>
    <submittedName>
        <fullName evidence="3">VOC family protein</fullName>
    </submittedName>
</protein>
<proteinExistence type="predicted"/>
<dbReference type="CDD" id="cd06587">
    <property type="entry name" value="VOC"/>
    <property type="match status" value="1"/>
</dbReference>